<organism evidence="2 3">
    <name type="scientific">Perkinsus olseni</name>
    <name type="common">Perkinsus atlanticus</name>
    <dbReference type="NCBI Taxonomy" id="32597"/>
    <lineage>
        <taxon>Eukaryota</taxon>
        <taxon>Sar</taxon>
        <taxon>Alveolata</taxon>
        <taxon>Perkinsozoa</taxon>
        <taxon>Perkinsea</taxon>
        <taxon>Perkinsida</taxon>
        <taxon>Perkinsidae</taxon>
        <taxon>Perkinsus</taxon>
    </lineage>
</organism>
<evidence type="ECO:0000313" key="2">
    <source>
        <dbReference type="EMBL" id="KAF4701874.1"/>
    </source>
</evidence>
<protein>
    <submittedName>
        <fullName evidence="2">Uncharacterized protein</fullName>
    </submittedName>
</protein>
<feature type="compositionally biased region" description="Basic and acidic residues" evidence="1">
    <location>
        <begin position="97"/>
        <end position="112"/>
    </location>
</feature>
<gene>
    <name evidence="2" type="ORF">FOZ63_004110</name>
</gene>
<evidence type="ECO:0000313" key="3">
    <source>
        <dbReference type="Proteomes" id="UP000553632"/>
    </source>
</evidence>
<feature type="region of interest" description="Disordered" evidence="1">
    <location>
        <begin position="1"/>
        <end position="35"/>
    </location>
</feature>
<reference evidence="2 3" key="1">
    <citation type="submission" date="2020-04" db="EMBL/GenBank/DDBJ databases">
        <title>Perkinsus olseni comparative genomics.</title>
        <authorList>
            <person name="Bogema D.R."/>
        </authorList>
    </citation>
    <scope>NUCLEOTIDE SEQUENCE [LARGE SCALE GENOMIC DNA]</scope>
    <source>
        <strain evidence="2 3">ATCC PRA-207</strain>
    </source>
</reference>
<proteinExistence type="predicted"/>
<dbReference type="AlphaFoldDB" id="A0A7J6Q047"/>
<evidence type="ECO:0000256" key="1">
    <source>
        <dbReference type="SAM" id="MobiDB-lite"/>
    </source>
</evidence>
<keyword evidence="3" id="KW-1185">Reference proteome</keyword>
<comment type="caution">
    <text evidence="2">The sequence shown here is derived from an EMBL/GenBank/DDBJ whole genome shotgun (WGS) entry which is preliminary data.</text>
</comment>
<sequence>MGGCLSSSSSSYDSKVNSRRVSSSSSLLSHENSGGTLASERINNLQHQLDECKRDLDHANGKIRDLHSVIEDKTKELEVIRGERLEWQIAATNAVVTHDHHDEHRQGQRRSNDEEDEEVIKLKNELMKANAKWREMLKREREIRNAYERILINIGYMPNEITTGVVHVVRNILMNTHEHRRMAELQLITAAEVSNSNEEQCDDNEIDENMVDDGDVNREGGYTKEEEASSFVVQSMDTTKAAAPVDFRLPLPAGSLHWQRTAAAAAAHDDDVDEDKKGSSSGVWCHIDWKAAVRAASVDAAHDNGLYNTAMRLAKPNGDEG</sequence>
<feature type="region of interest" description="Disordered" evidence="1">
    <location>
        <begin position="96"/>
        <end position="117"/>
    </location>
</feature>
<feature type="compositionally biased region" description="Low complexity" evidence="1">
    <location>
        <begin position="1"/>
        <end position="33"/>
    </location>
</feature>
<dbReference type="Proteomes" id="UP000553632">
    <property type="component" value="Unassembled WGS sequence"/>
</dbReference>
<accession>A0A7J6Q047</accession>
<dbReference type="EMBL" id="JABANO010036410">
    <property type="protein sequence ID" value="KAF4701874.1"/>
    <property type="molecule type" value="Genomic_DNA"/>
</dbReference>
<name>A0A7J6Q047_PEROL</name>